<protein>
    <submittedName>
        <fullName evidence="3">Uncharacterized protein</fullName>
    </submittedName>
</protein>
<reference evidence="3 4" key="1">
    <citation type="submission" date="2016-07" db="EMBL/GenBank/DDBJ databases">
        <title>Draft genome of Streptomyces diastatochromogenes.</title>
        <authorList>
            <person name="Podduturi R."/>
            <person name="Lukassen M.B."/>
            <person name="Clausen N."/>
            <person name="Nielsen J.L."/>
            <person name="Jorgensen N.O."/>
        </authorList>
    </citation>
    <scope>NUCLEOTIDE SEQUENCE [LARGE SCALE GENOMIC DNA]</scope>
    <source>
        <strain evidence="3 4">DSM 40608</strain>
    </source>
</reference>
<dbReference type="RefSeq" id="WP_094215925.1">
    <property type="nucleotide sequence ID" value="NZ_MCGQ01000008.1"/>
</dbReference>
<evidence type="ECO:0000256" key="1">
    <source>
        <dbReference type="SAM" id="MobiDB-lite"/>
    </source>
</evidence>
<keyword evidence="2" id="KW-0472">Membrane</keyword>
<gene>
    <name evidence="3" type="ORF">BEK98_09095</name>
</gene>
<keyword evidence="4" id="KW-1185">Reference proteome</keyword>
<feature type="transmembrane region" description="Helical" evidence="2">
    <location>
        <begin position="40"/>
        <end position="60"/>
    </location>
</feature>
<comment type="caution">
    <text evidence="3">The sequence shown here is derived from an EMBL/GenBank/DDBJ whole genome shotgun (WGS) entry which is preliminary data.</text>
</comment>
<feature type="compositionally biased region" description="Low complexity" evidence="1">
    <location>
        <begin position="216"/>
        <end position="232"/>
    </location>
</feature>
<name>A0A233SQ10_STRDA</name>
<accession>A0A233SQ10</accession>
<evidence type="ECO:0000256" key="2">
    <source>
        <dbReference type="SAM" id="Phobius"/>
    </source>
</evidence>
<organism evidence="3 4">
    <name type="scientific">Streptomyces diastatochromogenes</name>
    <dbReference type="NCBI Taxonomy" id="42236"/>
    <lineage>
        <taxon>Bacteria</taxon>
        <taxon>Bacillati</taxon>
        <taxon>Actinomycetota</taxon>
        <taxon>Actinomycetes</taxon>
        <taxon>Kitasatosporales</taxon>
        <taxon>Streptomycetaceae</taxon>
        <taxon>Streptomyces</taxon>
    </lineage>
</organism>
<feature type="region of interest" description="Disordered" evidence="1">
    <location>
        <begin position="213"/>
        <end position="232"/>
    </location>
</feature>
<dbReference type="Proteomes" id="UP000215483">
    <property type="component" value="Unassembled WGS sequence"/>
</dbReference>
<feature type="region of interest" description="Disordered" evidence="1">
    <location>
        <begin position="65"/>
        <end position="92"/>
    </location>
</feature>
<dbReference type="AlphaFoldDB" id="A0A233SQ10"/>
<evidence type="ECO:0000313" key="3">
    <source>
        <dbReference type="EMBL" id="OXY97689.1"/>
    </source>
</evidence>
<keyword evidence="2" id="KW-1133">Transmembrane helix</keyword>
<sequence>MSDELSAALRELAATGATPPVVGGAEIRARAIRRRRRRRTVAALGAGTTALALLGFALTLRLGEDPDHRAGARPPAVTRPPSALPPTATPVPVSGTLDLRGHTLTFGGRVLPILSAFDVPAGYTTPMTVVAKQTRRAVTVEVRSKGPVVVEVPYAVELRDGEGRPLYVGSFAPEVKVLSDYDVNGRVIGLGTEDAQRFYARIRLGDSISLTTGTRPTAAPSVTATASPSPTG</sequence>
<keyword evidence="2" id="KW-0812">Transmembrane</keyword>
<dbReference type="OrthoDB" id="4325280at2"/>
<proteinExistence type="predicted"/>
<dbReference type="EMBL" id="MCGQ01000008">
    <property type="protein sequence ID" value="OXY97689.1"/>
    <property type="molecule type" value="Genomic_DNA"/>
</dbReference>
<evidence type="ECO:0000313" key="4">
    <source>
        <dbReference type="Proteomes" id="UP000215483"/>
    </source>
</evidence>